<sequence>MQQLVTDLWSEIVSFIINPLCVLDDRGTHLSNIHGSILAHTMSSIALINKTFRYHIIKAEIIRMSRANIDILSIFLFNHTLDLFKLGLTCVDPSLYNNRAVRLASELNIPSAVLLLLKDNRVDPSALDNQAVILAQNKKHKQVEVLLLGDARVRSLPSSKRVMKKSVVRLCRPEEIRRPLSNGFEQIKTSNT</sequence>
<name>A0AAW2Z3N8_9EUKA</name>
<evidence type="ECO:0000313" key="1">
    <source>
        <dbReference type="EMBL" id="KAL0483608.1"/>
    </source>
</evidence>
<gene>
    <name evidence="1" type="ORF">AKO1_011432</name>
</gene>
<reference evidence="1 2" key="1">
    <citation type="submission" date="2024-03" db="EMBL/GenBank/DDBJ databases">
        <title>The Acrasis kona genome and developmental transcriptomes reveal deep origins of eukaryotic multicellular pathways.</title>
        <authorList>
            <person name="Sheikh S."/>
            <person name="Fu C.-J."/>
            <person name="Brown M.W."/>
            <person name="Baldauf S.L."/>
        </authorList>
    </citation>
    <scope>NUCLEOTIDE SEQUENCE [LARGE SCALE GENOMIC DNA]</scope>
    <source>
        <strain evidence="1 2">ATCC MYA-3509</strain>
    </source>
</reference>
<accession>A0AAW2Z3N8</accession>
<keyword evidence="2" id="KW-1185">Reference proteome</keyword>
<dbReference type="Proteomes" id="UP001431209">
    <property type="component" value="Unassembled WGS sequence"/>
</dbReference>
<evidence type="ECO:0000313" key="2">
    <source>
        <dbReference type="Proteomes" id="UP001431209"/>
    </source>
</evidence>
<comment type="caution">
    <text evidence="1">The sequence shown here is derived from an EMBL/GenBank/DDBJ whole genome shotgun (WGS) entry which is preliminary data.</text>
</comment>
<protein>
    <submittedName>
        <fullName evidence="1">Uncharacterized protein</fullName>
    </submittedName>
</protein>
<proteinExistence type="predicted"/>
<dbReference type="AlphaFoldDB" id="A0AAW2Z3N8"/>
<organism evidence="1 2">
    <name type="scientific">Acrasis kona</name>
    <dbReference type="NCBI Taxonomy" id="1008807"/>
    <lineage>
        <taxon>Eukaryota</taxon>
        <taxon>Discoba</taxon>
        <taxon>Heterolobosea</taxon>
        <taxon>Tetramitia</taxon>
        <taxon>Eutetramitia</taxon>
        <taxon>Acrasidae</taxon>
        <taxon>Acrasis</taxon>
    </lineage>
</organism>
<dbReference type="EMBL" id="JAOPGA020000972">
    <property type="protein sequence ID" value="KAL0483608.1"/>
    <property type="molecule type" value="Genomic_DNA"/>
</dbReference>